<proteinExistence type="predicted"/>
<dbReference type="EMBL" id="JBICRM010000010">
    <property type="protein sequence ID" value="MFG1705361.1"/>
    <property type="molecule type" value="Genomic_DNA"/>
</dbReference>
<organism evidence="2 3">
    <name type="scientific">Nonomuraea marmarensis</name>
    <dbReference type="NCBI Taxonomy" id="3351344"/>
    <lineage>
        <taxon>Bacteria</taxon>
        <taxon>Bacillati</taxon>
        <taxon>Actinomycetota</taxon>
        <taxon>Actinomycetes</taxon>
        <taxon>Streptosporangiales</taxon>
        <taxon>Streptosporangiaceae</taxon>
        <taxon>Nonomuraea</taxon>
    </lineage>
</organism>
<comment type="caution">
    <text evidence="2">The sequence shown here is derived from an EMBL/GenBank/DDBJ whole genome shotgun (WGS) entry which is preliminary data.</text>
</comment>
<evidence type="ECO:0000313" key="2">
    <source>
        <dbReference type="EMBL" id="MFG1705361.1"/>
    </source>
</evidence>
<name>A0ABW7ADF2_9ACTN</name>
<feature type="region of interest" description="Disordered" evidence="1">
    <location>
        <begin position="42"/>
        <end position="78"/>
    </location>
</feature>
<evidence type="ECO:0000256" key="1">
    <source>
        <dbReference type="SAM" id="MobiDB-lite"/>
    </source>
</evidence>
<gene>
    <name evidence="2" type="ORF">ACFLIM_19405</name>
</gene>
<keyword evidence="3" id="KW-1185">Reference proteome</keyword>
<sequence>MTKTSGMRVGVDVVVRKSRVRDLVLVRPDQHVALARRLNIDGDLQGHGGERGPDLLRQAAGGPGARPLTSGGLPCVPS</sequence>
<dbReference type="RefSeq" id="WP_393167305.1">
    <property type="nucleotide sequence ID" value="NZ_JBICRM010000010.1"/>
</dbReference>
<evidence type="ECO:0000313" key="3">
    <source>
        <dbReference type="Proteomes" id="UP001603978"/>
    </source>
</evidence>
<accession>A0ABW7ADF2</accession>
<protein>
    <submittedName>
        <fullName evidence="2">Uncharacterized protein</fullName>
    </submittedName>
</protein>
<dbReference type="Proteomes" id="UP001603978">
    <property type="component" value="Unassembled WGS sequence"/>
</dbReference>
<reference evidence="2 3" key="1">
    <citation type="submission" date="2024-10" db="EMBL/GenBank/DDBJ databases">
        <authorList>
            <person name="Topkara A.R."/>
            <person name="Saygin H."/>
        </authorList>
    </citation>
    <scope>NUCLEOTIDE SEQUENCE [LARGE SCALE GENOMIC DNA]</scope>
    <source>
        <strain evidence="2 3">M3C6</strain>
    </source>
</reference>